<dbReference type="EMBL" id="WKKH01000008">
    <property type="protein sequence ID" value="MRX75941.1"/>
    <property type="molecule type" value="Genomic_DNA"/>
</dbReference>
<dbReference type="OrthoDB" id="772230at2"/>
<protein>
    <submittedName>
        <fullName evidence="2">Uncharacterized protein</fullName>
    </submittedName>
</protein>
<keyword evidence="1" id="KW-0472">Membrane</keyword>
<accession>A0A7K0FX03</accession>
<sequence length="56" mass="6303">MKNISIFIVACLISTASAFFSNTIAAPELGISTVLLVWGTATWYFFHRHNRTIQDK</sequence>
<keyword evidence="1" id="KW-0812">Transmembrane</keyword>
<dbReference type="RefSeq" id="WP_154280171.1">
    <property type="nucleotide sequence ID" value="NZ_JBHUJQ010000001.1"/>
</dbReference>
<name>A0A7K0FX03_9SPHI</name>
<evidence type="ECO:0000313" key="3">
    <source>
        <dbReference type="Proteomes" id="UP000487757"/>
    </source>
</evidence>
<proteinExistence type="predicted"/>
<keyword evidence="1" id="KW-1133">Transmembrane helix</keyword>
<evidence type="ECO:0000256" key="1">
    <source>
        <dbReference type="SAM" id="Phobius"/>
    </source>
</evidence>
<reference evidence="2 3" key="1">
    <citation type="submission" date="2019-11" db="EMBL/GenBank/DDBJ databases">
        <title>Pedobacter petrophilus genome.</title>
        <authorList>
            <person name="Feldbauer M.J."/>
            <person name="Newman J.D."/>
        </authorList>
    </citation>
    <scope>NUCLEOTIDE SEQUENCE [LARGE SCALE GENOMIC DNA]</scope>
    <source>
        <strain evidence="2 3">LMG 29686</strain>
    </source>
</reference>
<keyword evidence="3" id="KW-1185">Reference proteome</keyword>
<feature type="transmembrane region" description="Helical" evidence="1">
    <location>
        <begin position="28"/>
        <end position="46"/>
    </location>
</feature>
<comment type="caution">
    <text evidence="2">The sequence shown here is derived from an EMBL/GenBank/DDBJ whole genome shotgun (WGS) entry which is preliminary data.</text>
</comment>
<evidence type="ECO:0000313" key="2">
    <source>
        <dbReference type="EMBL" id="MRX75941.1"/>
    </source>
</evidence>
<dbReference type="AlphaFoldDB" id="A0A7K0FX03"/>
<dbReference type="Proteomes" id="UP000487757">
    <property type="component" value="Unassembled WGS sequence"/>
</dbReference>
<organism evidence="2 3">
    <name type="scientific">Pedobacter petrophilus</name>
    <dbReference type="NCBI Taxonomy" id="1908241"/>
    <lineage>
        <taxon>Bacteria</taxon>
        <taxon>Pseudomonadati</taxon>
        <taxon>Bacteroidota</taxon>
        <taxon>Sphingobacteriia</taxon>
        <taxon>Sphingobacteriales</taxon>
        <taxon>Sphingobacteriaceae</taxon>
        <taxon>Pedobacter</taxon>
    </lineage>
</organism>
<gene>
    <name evidence="2" type="ORF">GJU39_07545</name>
</gene>